<evidence type="ECO:0000256" key="1">
    <source>
        <dbReference type="SAM" id="SignalP"/>
    </source>
</evidence>
<keyword evidence="3" id="KW-1185">Reference proteome</keyword>
<protein>
    <recommendedName>
        <fullName evidence="4">Secreted protein</fullName>
    </recommendedName>
</protein>
<name>A0A6A6U3C3_9PEZI</name>
<evidence type="ECO:0000313" key="2">
    <source>
        <dbReference type="EMBL" id="KAF2666632.1"/>
    </source>
</evidence>
<evidence type="ECO:0008006" key="4">
    <source>
        <dbReference type="Google" id="ProtNLM"/>
    </source>
</evidence>
<organism evidence="2 3">
    <name type="scientific">Microthyrium microscopicum</name>
    <dbReference type="NCBI Taxonomy" id="703497"/>
    <lineage>
        <taxon>Eukaryota</taxon>
        <taxon>Fungi</taxon>
        <taxon>Dikarya</taxon>
        <taxon>Ascomycota</taxon>
        <taxon>Pezizomycotina</taxon>
        <taxon>Dothideomycetes</taxon>
        <taxon>Dothideomycetes incertae sedis</taxon>
        <taxon>Microthyriales</taxon>
        <taxon>Microthyriaceae</taxon>
        <taxon>Microthyrium</taxon>
    </lineage>
</organism>
<dbReference type="EMBL" id="MU004238">
    <property type="protein sequence ID" value="KAF2666632.1"/>
    <property type="molecule type" value="Genomic_DNA"/>
</dbReference>
<dbReference type="Proteomes" id="UP000799302">
    <property type="component" value="Unassembled WGS sequence"/>
</dbReference>
<proteinExistence type="predicted"/>
<sequence>MVSVLRLLCLALEACSSTIIARFIIAEYYSRGCKLIFLDDHVPRRNRQSLKRKGRTSICV</sequence>
<feature type="signal peptide" evidence="1">
    <location>
        <begin position="1"/>
        <end position="17"/>
    </location>
</feature>
<accession>A0A6A6U3C3</accession>
<feature type="chain" id="PRO_5025664199" description="Secreted protein" evidence="1">
    <location>
        <begin position="18"/>
        <end position="60"/>
    </location>
</feature>
<keyword evidence="1" id="KW-0732">Signal</keyword>
<gene>
    <name evidence="2" type="ORF">BT63DRAFT_313418</name>
</gene>
<dbReference type="AlphaFoldDB" id="A0A6A6U3C3"/>
<reference evidence="2" key="1">
    <citation type="journal article" date="2020" name="Stud. Mycol.">
        <title>101 Dothideomycetes genomes: a test case for predicting lifestyles and emergence of pathogens.</title>
        <authorList>
            <person name="Haridas S."/>
            <person name="Albert R."/>
            <person name="Binder M."/>
            <person name="Bloem J."/>
            <person name="Labutti K."/>
            <person name="Salamov A."/>
            <person name="Andreopoulos B."/>
            <person name="Baker S."/>
            <person name="Barry K."/>
            <person name="Bills G."/>
            <person name="Bluhm B."/>
            <person name="Cannon C."/>
            <person name="Castanera R."/>
            <person name="Culley D."/>
            <person name="Daum C."/>
            <person name="Ezra D."/>
            <person name="Gonzalez J."/>
            <person name="Henrissat B."/>
            <person name="Kuo A."/>
            <person name="Liang C."/>
            <person name="Lipzen A."/>
            <person name="Lutzoni F."/>
            <person name="Magnuson J."/>
            <person name="Mondo S."/>
            <person name="Nolan M."/>
            <person name="Ohm R."/>
            <person name="Pangilinan J."/>
            <person name="Park H.-J."/>
            <person name="Ramirez L."/>
            <person name="Alfaro M."/>
            <person name="Sun H."/>
            <person name="Tritt A."/>
            <person name="Yoshinaga Y."/>
            <person name="Zwiers L.-H."/>
            <person name="Turgeon B."/>
            <person name="Goodwin S."/>
            <person name="Spatafora J."/>
            <person name="Crous P."/>
            <person name="Grigoriev I."/>
        </authorList>
    </citation>
    <scope>NUCLEOTIDE SEQUENCE</scope>
    <source>
        <strain evidence="2">CBS 115976</strain>
    </source>
</reference>
<evidence type="ECO:0000313" key="3">
    <source>
        <dbReference type="Proteomes" id="UP000799302"/>
    </source>
</evidence>